<protein>
    <submittedName>
        <fullName evidence="3">ATP-binding protein</fullName>
    </submittedName>
</protein>
<keyword evidence="1" id="KW-0723">Serine/threonine-protein kinase</keyword>
<dbReference type="RefSeq" id="WP_398353592.1">
    <property type="nucleotide sequence ID" value="NZ_JBIQWK010000014.1"/>
</dbReference>
<dbReference type="Gene3D" id="3.30.565.10">
    <property type="entry name" value="Histidine kinase-like ATPase, C-terminal domain"/>
    <property type="match status" value="1"/>
</dbReference>
<dbReference type="PANTHER" id="PTHR35526">
    <property type="entry name" value="ANTI-SIGMA-F FACTOR RSBW-RELATED"/>
    <property type="match status" value="1"/>
</dbReference>
<evidence type="ECO:0000313" key="3">
    <source>
        <dbReference type="EMBL" id="MFI0576816.1"/>
    </source>
</evidence>
<keyword evidence="3" id="KW-0067">ATP-binding</keyword>
<dbReference type="PANTHER" id="PTHR35526:SF3">
    <property type="entry name" value="ANTI-SIGMA-F FACTOR RSBW"/>
    <property type="match status" value="1"/>
</dbReference>
<dbReference type="Proteomes" id="UP001610810">
    <property type="component" value="Unassembled WGS sequence"/>
</dbReference>
<gene>
    <name evidence="3" type="ORF">ACH3YB_34855</name>
</gene>
<sequence length="157" mass="16734">MPHSLGWYHTLTPTGFVLHISATPDHLRATRALIGKTLADADAGVCEGQSHAVQLVMSELFGNAVRACGDFVPLVAEVAVEPPQGSGVAERGVRVRLHDPYRLAFPVFSGVRLDDPEAESGRGLPLIDLLAPGWRVAGTPVGKQVRCRIPAEREAGL</sequence>
<comment type="caution">
    <text evidence="3">The sequence shown here is derived from an EMBL/GenBank/DDBJ whole genome shotgun (WGS) entry which is preliminary data.</text>
</comment>
<evidence type="ECO:0000256" key="1">
    <source>
        <dbReference type="ARBA" id="ARBA00022527"/>
    </source>
</evidence>
<reference evidence="3 4" key="1">
    <citation type="submission" date="2024-10" db="EMBL/GenBank/DDBJ databases">
        <authorList>
            <person name="Wannawong T."/>
            <person name="Kuncharoen N."/>
            <person name="Mhuantong W."/>
        </authorList>
    </citation>
    <scope>NUCLEOTIDE SEQUENCE [LARGE SCALE GENOMIC DNA]</scope>
    <source>
        <strain evidence="3 4">CALK1-4</strain>
    </source>
</reference>
<dbReference type="InterPro" id="IPR003594">
    <property type="entry name" value="HATPase_dom"/>
</dbReference>
<accession>A0ABW7S956</accession>
<evidence type="ECO:0000313" key="4">
    <source>
        <dbReference type="Proteomes" id="UP001610810"/>
    </source>
</evidence>
<dbReference type="InterPro" id="IPR036890">
    <property type="entry name" value="HATPase_C_sf"/>
</dbReference>
<organism evidence="3 4">
    <name type="scientific">Streptomyces tendae</name>
    <dbReference type="NCBI Taxonomy" id="1932"/>
    <lineage>
        <taxon>Bacteria</taxon>
        <taxon>Bacillati</taxon>
        <taxon>Actinomycetota</taxon>
        <taxon>Actinomycetes</taxon>
        <taxon>Kitasatosporales</taxon>
        <taxon>Streptomycetaceae</taxon>
        <taxon>Streptomyces</taxon>
    </lineage>
</organism>
<evidence type="ECO:0000259" key="2">
    <source>
        <dbReference type="Pfam" id="PF13581"/>
    </source>
</evidence>
<keyword evidence="3" id="KW-0547">Nucleotide-binding</keyword>
<dbReference type="Pfam" id="PF13581">
    <property type="entry name" value="HATPase_c_2"/>
    <property type="match status" value="1"/>
</dbReference>
<dbReference type="GO" id="GO:0005524">
    <property type="term" value="F:ATP binding"/>
    <property type="evidence" value="ECO:0007669"/>
    <property type="project" value="UniProtKB-KW"/>
</dbReference>
<keyword evidence="1" id="KW-0808">Transferase</keyword>
<feature type="domain" description="Histidine kinase/HSP90-like ATPase" evidence="2">
    <location>
        <begin position="20"/>
        <end position="148"/>
    </location>
</feature>
<dbReference type="EMBL" id="JBIQWK010000014">
    <property type="protein sequence ID" value="MFI0576816.1"/>
    <property type="molecule type" value="Genomic_DNA"/>
</dbReference>
<name>A0ABW7S956_STRTE</name>
<dbReference type="InterPro" id="IPR050267">
    <property type="entry name" value="Anti-sigma-factor_SerPK"/>
</dbReference>
<dbReference type="CDD" id="cd16936">
    <property type="entry name" value="HATPase_RsbW-like"/>
    <property type="match status" value="1"/>
</dbReference>
<proteinExistence type="predicted"/>
<keyword evidence="4" id="KW-1185">Reference proteome</keyword>
<keyword evidence="1" id="KW-0418">Kinase</keyword>